<protein>
    <submittedName>
        <fullName evidence="1">Uncharacterized protein</fullName>
    </submittedName>
</protein>
<dbReference type="Proteomes" id="UP001054252">
    <property type="component" value="Unassembled WGS sequence"/>
</dbReference>
<proteinExistence type="predicted"/>
<dbReference type="EMBL" id="BPVZ01000021">
    <property type="protein sequence ID" value="GKV04217.1"/>
    <property type="molecule type" value="Genomic_DNA"/>
</dbReference>
<gene>
    <name evidence="1" type="ORF">SLEP1_g16409</name>
</gene>
<sequence length="158" mass="17597">MFLSVSIFYFSLPGKSEDIDRVKEAQVACPYSKGQESEEIMSNSKIDSSGCPGSHPNDCQVLSVSEYTNTSLPDGAQALEHGNAQSGEPCLASICLFCDIINCKSVQFRECMNITTKQVLDFTLVLTHRSLLQNRYMLKIVFLKVCQTILVENRTPFN</sequence>
<organism evidence="1 2">
    <name type="scientific">Rubroshorea leprosula</name>
    <dbReference type="NCBI Taxonomy" id="152421"/>
    <lineage>
        <taxon>Eukaryota</taxon>
        <taxon>Viridiplantae</taxon>
        <taxon>Streptophyta</taxon>
        <taxon>Embryophyta</taxon>
        <taxon>Tracheophyta</taxon>
        <taxon>Spermatophyta</taxon>
        <taxon>Magnoliopsida</taxon>
        <taxon>eudicotyledons</taxon>
        <taxon>Gunneridae</taxon>
        <taxon>Pentapetalae</taxon>
        <taxon>rosids</taxon>
        <taxon>malvids</taxon>
        <taxon>Malvales</taxon>
        <taxon>Dipterocarpaceae</taxon>
        <taxon>Rubroshorea</taxon>
    </lineage>
</organism>
<reference evidence="1 2" key="1">
    <citation type="journal article" date="2021" name="Commun. Biol.">
        <title>The genome of Shorea leprosula (Dipterocarpaceae) highlights the ecological relevance of drought in aseasonal tropical rainforests.</title>
        <authorList>
            <person name="Ng K.K.S."/>
            <person name="Kobayashi M.J."/>
            <person name="Fawcett J.A."/>
            <person name="Hatakeyama M."/>
            <person name="Paape T."/>
            <person name="Ng C.H."/>
            <person name="Ang C.C."/>
            <person name="Tnah L.H."/>
            <person name="Lee C.T."/>
            <person name="Nishiyama T."/>
            <person name="Sese J."/>
            <person name="O'Brien M.J."/>
            <person name="Copetti D."/>
            <person name="Mohd Noor M.I."/>
            <person name="Ong R.C."/>
            <person name="Putra M."/>
            <person name="Sireger I.Z."/>
            <person name="Indrioko S."/>
            <person name="Kosugi Y."/>
            <person name="Izuno A."/>
            <person name="Isagi Y."/>
            <person name="Lee S.L."/>
            <person name="Shimizu K.K."/>
        </authorList>
    </citation>
    <scope>NUCLEOTIDE SEQUENCE [LARGE SCALE GENOMIC DNA]</scope>
    <source>
        <strain evidence="1">214</strain>
    </source>
</reference>
<comment type="caution">
    <text evidence="1">The sequence shown here is derived from an EMBL/GenBank/DDBJ whole genome shotgun (WGS) entry which is preliminary data.</text>
</comment>
<accession>A0AAV5IQQ3</accession>
<evidence type="ECO:0000313" key="2">
    <source>
        <dbReference type="Proteomes" id="UP001054252"/>
    </source>
</evidence>
<name>A0AAV5IQQ3_9ROSI</name>
<keyword evidence="2" id="KW-1185">Reference proteome</keyword>
<dbReference type="AlphaFoldDB" id="A0AAV5IQQ3"/>
<evidence type="ECO:0000313" key="1">
    <source>
        <dbReference type="EMBL" id="GKV04217.1"/>
    </source>
</evidence>